<dbReference type="SUPFAM" id="SSF51445">
    <property type="entry name" value="(Trans)glycosidases"/>
    <property type="match status" value="1"/>
</dbReference>
<dbReference type="InterPro" id="IPR015020">
    <property type="entry name" value="Rv2525c-like_Glyco_Hydro-like"/>
</dbReference>
<dbReference type="Pfam" id="PF08924">
    <property type="entry name" value="Rv2525c_GlyHyd-like"/>
    <property type="match status" value="1"/>
</dbReference>
<evidence type="ECO:0000313" key="3">
    <source>
        <dbReference type="EMBL" id="MCL7748393.1"/>
    </source>
</evidence>
<dbReference type="InterPro" id="IPR017853">
    <property type="entry name" value="GH"/>
</dbReference>
<dbReference type="AlphaFoldDB" id="A0A9X2CUB4"/>
<dbReference type="Gene3D" id="3.20.20.80">
    <property type="entry name" value="Glycosidases"/>
    <property type="match status" value="1"/>
</dbReference>
<feature type="compositionally biased region" description="Low complexity" evidence="1">
    <location>
        <begin position="167"/>
        <end position="193"/>
    </location>
</feature>
<name>A0A9X2CUB4_9BACI</name>
<reference evidence="3" key="1">
    <citation type="submission" date="2022-02" db="EMBL/GenBank/DDBJ databases">
        <title>Halalkalibacter sp. nov. isolated from Lonar Lake, India.</title>
        <authorList>
            <person name="Joshi A."/>
            <person name="Thite S."/>
            <person name="Lodha T."/>
        </authorList>
    </citation>
    <scope>NUCLEOTIDE SEQUENCE</scope>
    <source>
        <strain evidence="3">MEB205</strain>
    </source>
</reference>
<dbReference type="EMBL" id="JAKRYL010000015">
    <property type="protein sequence ID" value="MCL7748393.1"/>
    <property type="molecule type" value="Genomic_DNA"/>
</dbReference>
<organism evidence="3 4">
    <name type="scientific">Halalkalibacter alkaliphilus</name>
    <dbReference type="NCBI Taxonomy" id="2917993"/>
    <lineage>
        <taxon>Bacteria</taxon>
        <taxon>Bacillati</taxon>
        <taxon>Bacillota</taxon>
        <taxon>Bacilli</taxon>
        <taxon>Bacillales</taxon>
        <taxon>Bacillaceae</taxon>
        <taxon>Halalkalibacter</taxon>
    </lineage>
</organism>
<dbReference type="Proteomes" id="UP001139150">
    <property type="component" value="Unassembled WGS sequence"/>
</dbReference>
<feature type="region of interest" description="Disordered" evidence="1">
    <location>
        <begin position="167"/>
        <end position="218"/>
    </location>
</feature>
<dbReference type="RefSeq" id="WP_250097284.1">
    <property type="nucleotide sequence ID" value="NZ_JAKRYL010000015.1"/>
</dbReference>
<evidence type="ECO:0000259" key="2">
    <source>
        <dbReference type="Pfam" id="PF08924"/>
    </source>
</evidence>
<comment type="caution">
    <text evidence="3">The sequence shown here is derived from an EMBL/GenBank/DDBJ whole genome shotgun (WGS) entry which is preliminary data.</text>
</comment>
<feature type="compositionally biased region" description="Low complexity" evidence="1">
    <location>
        <begin position="55"/>
        <end position="68"/>
    </location>
</feature>
<accession>A0A9X2CUB4</accession>
<gene>
    <name evidence="3" type="ORF">MF646_14785</name>
</gene>
<evidence type="ECO:0000256" key="1">
    <source>
        <dbReference type="SAM" id="MobiDB-lite"/>
    </source>
</evidence>
<feature type="region of interest" description="Disordered" evidence="1">
    <location>
        <begin position="34"/>
        <end position="100"/>
    </location>
</feature>
<feature type="compositionally biased region" description="Polar residues" evidence="1">
    <location>
        <begin position="69"/>
        <end position="79"/>
    </location>
</feature>
<evidence type="ECO:0000313" key="4">
    <source>
        <dbReference type="Proteomes" id="UP001139150"/>
    </source>
</evidence>
<sequence length="430" mass="46247">MKNRSNVSFIVLGVVSLLFLFSLTFFSQSNTSIPVTASSDDSQVEHTDLVEDESSNSSNGDNGSKENNVTNHVDNSINANDGEVDNSLENHINSSSSNVENNVTNAINSTQSSVNNTIQNHIDAESADVDSAIDNNIQTNNNDVTNSIGNDINVSVDVNVTNQINNHITNTTKDGDGPNNGDNGNGEENGQVENGEDSDNGDNGTGENGNGNEETPETVWGVDSASITTEDMLACVRNNFGDPEVWGRYLGTNEGASYGLTAEEVNLLHSENIQILVIYNHFNDGTGYEHGQDHANAALEMARDFGIPEGVALFANVEPIYPIDSAFIQGWHDVVSESEYSSGIYGIFDPSEELYVAFEAAVDSDPSILDEMYVWTAAPNEGITTEENAPAYNPSYPDGALIGGWQYGLDAETCNIDTNIFDGNVLDVLW</sequence>
<feature type="domain" description="Rv2525c-like glycoside hydrolase-like" evidence="2">
    <location>
        <begin position="246"/>
        <end position="348"/>
    </location>
</feature>
<keyword evidence="4" id="KW-1185">Reference proteome</keyword>
<protein>
    <submittedName>
        <fullName evidence="3">DUF1906 domain-containing protein</fullName>
    </submittedName>
</protein>
<proteinExistence type="predicted"/>